<proteinExistence type="predicted"/>
<evidence type="ECO:0000313" key="1">
    <source>
        <dbReference type="EMBL" id="KKK63952.1"/>
    </source>
</evidence>
<accession>A0A0F8X4E4</accession>
<dbReference type="AlphaFoldDB" id="A0A0F8X4E4"/>
<name>A0A0F8X4E4_9ZZZZ</name>
<organism evidence="1">
    <name type="scientific">marine sediment metagenome</name>
    <dbReference type="NCBI Taxonomy" id="412755"/>
    <lineage>
        <taxon>unclassified sequences</taxon>
        <taxon>metagenomes</taxon>
        <taxon>ecological metagenomes</taxon>
    </lineage>
</organism>
<feature type="non-terminal residue" evidence="1">
    <location>
        <position position="60"/>
    </location>
</feature>
<dbReference type="EMBL" id="LAZR01061255">
    <property type="protein sequence ID" value="KKK63952.1"/>
    <property type="molecule type" value="Genomic_DNA"/>
</dbReference>
<reference evidence="1" key="1">
    <citation type="journal article" date="2015" name="Nature">
        <title>Complex archaea that bridge the gap between prokaryotes and eukaryotes.</title>
        <authorList>
            <person name="Spang A."/>
            <person name="Saw J.H."/>
            <person name="Jorgensen S.L."/>
            <person name="Zaremba-Niedzwiedzka K."/>
            <person name="Martijn J."/>
            <person name="Lind A.E."/>
            <person name="van Eijk R."/>
            <person name="Schleper C."/>
            <person name="Guy L."/>
            <person name="Ettema T.J."/>
        </authorList>
    </citation>
    <scope>NUCLEOTIDE SEQUENCE</scope>
</reference>
<protein>
    <submittedName>
        <fullName evidence="1">Uncharacterized protein</fullName>
    </submittedName>
</protein>
<comment type="caution">
    <text evidence="1">The sequence shown here is derived from an EMBL/GenBank/DDBJ whole genome shotgun (WGS) entry which is preliminary data.</text>
</comment>
<sequence length="60" mass="6803">MATIPSDPKRLAKGMWWMEALWCVGGCTKVSPACKNCWALEQTDMRSYQQSDAMQKRYGG</sequence>
<gene>
    <name evidence="1" type="ORF">LCGC14_2989100</name>
</gene>